<dbReference type="InterPro" id="IPR001509">
    <property type="entry name" value="Epimerase_deHydtase"/>
</dbReference>
<dbReference type="AlphaFoldDB" id="X8BGE2"/>
<feature type="region of interest" description="Disordered" evidence="1">
    <location>
        <begin position="107"/>
        <end position="144"/>
    </location>
</feature>
<accession>X8BGE2</accession>
<comment type="caution">
    <text evidence="3">The sequence shown here is derived from an EMBL/GenBank/DDBJ whole genome shotgun (WGS) entry which is preliminary data.</text>
</comment>
<dbReference type="InterPro" id="IPR036291">
    <property type="entry name" value="NAD(P)-bd_dom_sf"/>
</dbReference>
<evidence type="ECO:0000259" key="2">
    <source>
        <dbReference type="Pfam" id="PF01370"/>
    </source>
</evidence>
<dbReference type="EMBL" id="JAOB01000042">
    <property type="protein sequence ID" value="EUA42556.1"/>
    <property type="molecule type" value="Genomic_DNA"/>
</dbReference>
<dbReference type="Gene3D" id="3.40.50.720">
    <property type="entry name" value="NAD(P)-binding Rossmann-like Domain"/>
    <property type="match status" value="1"/>
</dbReference>
<reference evidence="3" key="1">
    <citation type="submission" date="2014-01" db="EMBL/GenBank/DDBJ databases">
        <authorList>
            <person name="Brown-Elliot B."/>
            <person name="Wallace R."/>
            <person name="Lenaerts A."/>
            <person name="Ordway D."/>
            <person name="DeGroote M.A."/>
            <person name="Parker T."/>
            <person name="Sizemore C."/>
            <person name="Tallon L.J."/>
            <person name="Sadzewicz L.K."/>
            <person name="Sengamalay N."/>
            <person name="Fraser C.M."/>
            <person name="Hine E."/>
            <person name="Shefchek K.A."/>
            <person name="Das S.P."/>
            <person name="Tettelin H."/>
        </authorList>
    </citation>
    <scope>NUCLEOTIDE SEQUENCE [LARGE SCALE GENOMIC DNA]</scope>
    <source>
        <strain evidence="3">4042</strain>
    </source>
</reference>
<feature type="compositionally biased region" description="Basic and acidic residues" evidence="1">
    <location>
        <begin position="122"/>
        <end position="131"/>
    </location>
</feature>
<organism evidence="3">
    <name type="scientific">Mycobacterium xenopi 4042</name>
    <dbReference type="NCBI Taxonomy" id="1299334"/>
    <lineage>
        <taxon>Bacteria</taxon>
        <taxon>Bacillati</taxon>
        <taxon>Actinomycetota</taxon>
        <taxon>Actinomycetes</taxon>
        <taxon>Mycobacteriales</taxon>
        <taxon>Mycobacteriaceae</taxon>
        <taxon>Mycobacterium</taxon>
    </lineage>
</organism>
<dbReference type="Pfam" id="PF01370">
    <property type="entry name" value="Epimerase"/>
    <property type="match status" value="1"/>
</dbReference>
<name>X8BGE2_MYCXE</name>
<gene>
    <name evidence="3" type="ORF">I553_6416</name>
</gene>
<feature type="domain" description="NAD-dependent epimerase/dehydratase" evidence="2">
    <location>
        <begin position="3"/>
        <end position="101"/>
    </location>
</feature>
<protein>
    <submittedName>
        <fullName evidence="3">NAD dependent epimerase/dehydratase family protein</fullName>
    </submittedName>
</protein>
<proteinExistence type="predicted"/>
<sequence>MRILVTGITGVIGRLLARQLVAAGNAVSGIAEYPHDYLDPAVDFVQAPLDDPVLQELADDADTLVHLAPVDTSAPAGTGIQGVVHVTDAAARAGARLLFVSRPAATRAVPSGGNAGVQRMDAQPDHPDRPARGPPAGLDGVPHGGHVAARQAVVAAGALVACRRPDPLPRPGGGYQSRRLG</sequence>
<evidence type="ECO:0000256" key="1">
    <source>
        <dbReference type="SAM" id="MobiDB-lite"/>
    </source>
</evidence>
<dbReference type="SUPFAM" id="SSF51735">
    <property type="entry name" value="NAD(P)-binding Rossmann-fold domains"/>
    <property type="match status" value="1"/>
</dbReference>
<evidence type="ECO:0000313" key="3">
    <source>
        <dbReference type="EMBL" id="EUA42556.1"/>
    </source>
</evidence>